<evidence type="ECO:0008006" key="2">
    <source>
        <dbReference type="Google" id="ProtNLM"/>
    </source>
</evidence>
<sequence length="128" mass="14951">MKIATLLITSVVLMVGCSKPIDEKNLVNRDGIKYIENKETPFNGKTVSTYDNNQKELEGFYRNGKKDGQFTYWFKNGQKLKEGIYKDGKEDGKWIYWERNGQKKEEGTYKDGKKEGLYISWFEDGQIK</sequence>
<dbReference type="Gene3D" id="2.20.110.10">
    <property type="entry name" value="Histone H3 K4-specific methyltransferase SET7/9 N-terminal domain"/>
    <property type="match status" value="2"/>
</dbReference>
<name>A0A381VTS3_9ZZZZ</name>
<dbReference type="InterPro" id="IPR011652">
    <property type="entry name" value="MORN_2"/>
</dbReference>
<accession>A0A381VTS3</accession>
<evidence type="ECO:0000313" key="1">
    <source>
        <dbReference type="EMBL" id="SVA43461.1"/>
    </source>
</evidence>
<protein>
    <recommendedName>
        <fullName evidence="2">Toxin-antitoxin system YwqK family antitoxin</fullName>
    </recommendedName>
</protein>
<feature type="non-terminal residue" evidence="1">
    <location>
        <position position="128"/>
    </location>
</feature>
<gene>
    <name evidence="1" type="ORF">METZ01_LOCUS96315</name>
</gene>
<dbReference type="AlphaFoldDB" id="A0A381VTS3"/>
<dbReference type="PROSITE" id="PS51257">
    <property type="entry name" value="PROKAR_LIPOPROTEIN"/>
    <property type="match status" value="1"/>
</dbReference>
<dbReference type="EMBL" id="UINC01009703">
    <property type="protein sequence ID" value="SVA43461.1"/>
    <property type="molecule type" value="Genomic_DNA"/>
</dbReference>
<organism evidence="1">
    <name type="scientific">marine metagenome</name>
    <dbReference type="NCBI Taxonomy" id="408172"/>
    <lineage>
        <taxon>unclassified sequences</taxon>
        <taxon>metagenomes</taxon>
        <taxon>ecological metagenomes</taxon>
    </lineage>
</organism>
<dbReference type="SUPFAM" id="SSF82185">
    <property type="entry name" value="Histone H3 K4-specific methyltransferase SET7/9 N-terminal domain"/>
    <property type="match status" value="1"/>
</dbReference>
<reference evidence="1" key="1">
    <citation type="submission" date="2018-05" db="EMBL/GenBank/DDBJ databases">
        <authorList>
            <person name="Lanie J.A."/>
            <person name="Ng W.-L."/>
            <person name="Kazmierczak K.M."/>
            <person name="Andrzejewski T.M."/>
            <person name="Davidsen T.M."/>
            <person name="Wayne K.J."/>
            <person name="Tettelin H."/>
            <person name="Glass J.I."/>
            <person name="Rusch D."/>
            <person name="Podicherti R."/>
            <person name="Tsui H.-C.T."/>
            <person name="Winkler M.E."/>
        </authorList>
    </citation>
    <scope>NUCLEOTIDE SEQUENCE</scope>
</reference>
<proteinExistence type="predicted"/>
<dbReference type="Pfam" id="PF07661">
    <property type="entry name" value="MORN_2"/>
    <property type="match status" value="3"/>
</dbReference>